<evidence type="ECO:0000313" key="2">
    <source>
        <dbReference type="EMBL" id="GBP64470.1"/>
    </source>
</evidence>
<dbReference type="Proteomes" id="UP000299102">
    <property type="component" value="Unassembled WGS sequence"/>
</dbReference>
<accession>A0A4C1XMV7</accession>
<feature type="region of interest" description="Disordered" evidence="1">
    <location>
        <begin position="122"/>
        <end position="145"/>
    </location>
</feature>
<keyword evidence="3" id="KW-1185">Reference proteome</keyword>
<gene>
    <name evidence="2" type="ORF">EVAR_46234_1</name>
</gene>
<protein>
    <submittedName>
        <fullName evidence="2">Uncharacterized protein</fullName>
    </submittedName>
</protein>
<reference evidence="2 3" key="1">
    <citation type="journal article" date="2019" name="Commun. Biol.">
        <title>The bagworm genome reveals a unique fibroin gene that provides high tensile strength.</title>
        <authorList>
            <person name="Kono N."/>
            <person name="Nakamura H."/>
            <person name="Ohtoshi R."/>
            <person name="Tomita M."/>
            <person name="Numata K."/>
            <person name="Arakawa K."/>
        </authorList>
    </citation>
    <scope>NUCLEOTIDE SEQUENCE [LARGE SCALE GENOMIC DNA]</scope>
</reference>
<name>A0A4C1XMV7_EUMVA</name>
<comment type="caution">
    <text evidence="2">The sequence shown here is derived from an EMBL/GenBank/DDBJ whole genome shotgun (WGS) entry which is preliminary data.</text>
</comment>
<sequence>MARRSRELSSLHKLRDSILGTGGLTNEFSNQFAIVPLILESPKSHRERACFTNGLRRSGRRGAAGTADVTLYTSAGKQCSGLIHSRKTTPETYSMNSATWTTVAHGFVVMFVLQRQDQYLHPERNRNQKLDEDQNQERNQNRDYI</sequence>
<evidence type="ECO:0000256" key="1">
    <source>
        <dbReference type="SAM" id="MobiDB-lite"/>
    </source>
</evidence>
<evidence type="ECO:0000313" key="3">
    <source>
        <dbReference type="Proteomes" id="UP000299102"/>
    </source>
</evidence>
<dbReference type="AlphaFoldDB" id="A0A4C1XMV7"/>
<proteinExistence type="predicted"/>
<dbReference type="EMBL" id="BGZK01000898">
    <property type="protein sequence ID" value="GBP64470.1"/>
    <property type="molecule type" value="Genomic_DNA"/>
</dbReference>
<organism evidence="2 3">
    <name type="scientific">Eumeta variegata</name>
    <name type="common">Bagworm moth</name>
    <name type="synonym">Eumeta japonica</name>
    <dbReference type="NCBI Taxonomy" id="151549"/>
    <lineage>
        <taxon>Eukaryota</taxon>
        <taxon>Metazoa</taxon>
        <taxon>Ecdysozoa</taxon>
        <taxon>Arthropoda</taxon>
        <taxon>Hexapoda</taxon>
        <taxon>Insecta</taxon>
        <taxon>Pterygota</taxon>
        <taxon>Neoptera</taxon>
        <taxon>Endopterygota</taxon>
        <taxon>Lepidoptera</taxon>
        <taxon>Glossata</taxon>
        <taxon>Ditrysia</taxon>
        <taxon>Tineoidea</taxon>
        <taxon>Psychidae</taxon>
        <taxon>Oiketicinae</taxon>
        <taxon>Eumeta</taxon>
    </lineage>
</organism>